<sequence length="112" mass="12936">MVLLAGFGFLQLEYPFRVDNGNALWFRNDGPSFVFLVRLQFLVNSCLPSFSLRASDCFLECIWLVNFGLQETPIYLYSFATTAVTANLNVVFILKWSMNLYLATEYLRTRVL</sequence>
<comment type="caution">
    <text evidence="2">The sequence shown here is derived from an EMBL/GenBank/DDBJ whole genome shotgun (WGS) entry which is preliminary data.</text>
</comment>
<evidence type="ECO:0000256" key="1">
    <source>
        <dbReference type="SAM" id="Phobius"/>
    </source>
</evidence>
<accession>A0A232EHH6</accession>
<gene>
    <name evidence="2" type="ORF">TSAR_014578</name>
</gene>
<dbReference type="EMBL" id="NNAY01004506">
    <property type="protein sequence ID" value="OXU17805.1"/>
    <property type="molecule type" value="Genomic_DNA"/>
</dbReference>
<proteinExistence type="predicted"/>
<reference evidence="2 3" key="1">
    <citation type="journal article" date="2017" name="Curr. Biol.">
        <title>The Evolution of Venom by Co-option of Single-Copy Genes.</title>
        <authorList>
            <person name="Martinson E.O."/>
            <person name="Mrinalini"/>
            <person name="Kelkar Y.D."/>
            <person name="Chang C.H."/>
            <person name="Werren J.H."/>
        </authorList>
    </citation>
    <scope>NUCLEOTIDE SEQUENCE [LARGE SCALE GENOMIC DNA]</scope>
    <source>
        <strain evidence="2 3">Alberta</strain>
        <tissue evidence="2">Whole body</tissue>
    </source>
</reference>
<name>A0A232EHH6_9HYME</name>
<organism evidence="2 3">
    <name type="scientific">Trichomalopsis sarcophagae</name>
    <dbReference type="NCBI Taxonomy" id="543379"/>
    <lineage>
        <taxon>Eukaryota</taxon>
        <taxon>Metazoa</taxon>
        <taxon>Ecdysozoa</taxon>
        <taxon>Arthropoda</taxon>
        <taxon>Hexapoda</taxon>
        <taxon>Insecta</taxon>
        <taxon>Pterygota</taxon>
        <taxon>Neoptera</taxon>
        <taxon>Endopterygota</taxon>
        <taxon>Hymenoptera</taxon>
        <taxon>Apocrita</taxon>
        <taxon>Proctotrupomorpha</taxon>
        <taxon>Chalcidoidea</taxon>
        <taxon>Pteromalidae</taxon>
        <taxon>Pteromalinae</taxon>
        <taxon>Trichomalopsis</taxon>
    </lineage>
</organism>
<protein>
    <submittedName>
        <fullName evidence="2">Uncharacterized protein</fullName>
    </submittedName>
</protein>
<keyword evidence="1" id="KW-0812">Transmembrane</keyword>
<dbReference type="AlphaFoldDB" id="A0A232EHH6"/>
<feature type="transmembrane region" description="Helical" evidence="1">
    <location>
        <begin position="74"/>
        <end position="94"/>
    </location>
</feature>
<dbReference type="Proteomes" id="UP000215335">
    <property type="component" value="Unassembled WGS sequence"/>
</dbReference>
<keyword evidence="1" id="KW-1133">Transmembrane helix</keyword>
<keyword evidence="1" id="KW-0472">Membrane</keyword>
<evidence type="ECO:0000313" key="3">
    <source>
        <dbReference type="Proteomes" id="UP000215335"/>
    </source>
</evidence>
<evidence type="ECO:0000313" key="2">
    <source>
        <dbReference type="EMBL" id="OXU17805.1"/>
    </source>
</evidence>
<keyword evidence="3" id="KW-1185">Reference proteome</keyword>